<dbReference type="PANTHER" id="PTHR23087">
    <property type="entry name" value="NONHISTONE CHROMOSOMAL PROTEIN HMG"/>
    <property type="match status" value="1"/>
</dbReference>
<feature type="region of interest" description="Disordered" evidence="5">
    <location>
        <begin position="1"/>
        <end position="98"/>
    </location>
</feature>
<evidence type="ECO:0000256" key="4">
    <source>
        <dbReference type="ARBA" id="ARBA00023242"/>
    </source>
</evidence>
<gene>
    <name evidence="7" type="primary">LOC106612316</name>
    <name evidence="8" type="synonym">LOC123744702</name>
</gene>
<dbReference type="SMART" id="SM00527">
    <property type="entry name" value="HMG17"/>
    <property type="match status" value="1"/>
</dbReference>
<reference evidence="7 8" key="1">
    <citation type="submission" date="2025-05" db="UniProtKB">
        <authorList>
            <consortium name="RefSeq"/>
        </authorList>
    </citation>
    <scope>IDENTIFICATION</scope>
</reference>
<dbReference type="Proteomes" id="UP001652741">
    <property type="component" value="Chromosome ssa09"/>
</dbReference>
<keyword evidence="6" id="KW-1185">Reference proteome</keyword>
<feature type="compositionally biased region" description="Basic and acidic residues" evidence="5">
    <location>
        <begin position="89"/>
        <end position="98"/>
    </location>
</feature>
<evidence type="ECO:0000313" key="7">
    <source>
        <dbReference type="RefSeq" id="XP_045580247.1"/>
    </source>
</evidence>
<dbReference type="Pfam" id="PF01101">
    <property type="entry name" value="HMG14_17"/>
    <property type="match status" value="1"/>
</dbReference>
<keyword evidence="3" id="KW-0238">DNA-binding</keyword>
<evidence type="ECO:0000313" key="6">
    <source>
        <dbReference type="Proteomes" id="UP001652741"/>
    </source>
</evidence>
<dbReference type="PANTHER" id="PTHR23087:SF10">
    <property type="entry name" value="HIGH MOBILITY GROUP NUCLEOSOMAL-BINDING DOMAIN 7-RELATED"/>
    <property type="match status" value="1"/>
</dbReference>
<sequence>MPKRKQGAAGDTKEEPQRRSARLSAKPAPAKAEPKAKKEKPAKKEKAVNDKKEEKKTKKAAAKENAEAAEENHSENGGAKTNQIEDAPEAEKEEAKSE</sequence>
<organism evidence="6 7">
    <name type="scientific">Salmo salar</name>
    <name type="common">Atlantic salmon</name>
    <dbReference type="NCBI Taxonomy" id="8030"/>
    <lineage>
        <taxon>Eukaryota</taxon>
        <taxon>Metazoa</taxon>
        <taxon>Chordata</taxon>
        <taxon>Craniata</taxon>
        <taxon>Vertebrata</taxon>
        <taxon>Euteleostomi</taxon>
        <taxon>Actinopterygii</taxon>
        <taxon>Neopterygii</taxon>
        <taxon>Teleostei</taxon>
        <taxon>Protacanthopterygii</taxon>
        <taxon>Salmoniformes</taxon>
        <taxon>Salmonidae</taxon>
        <taxon>Salmoninae</taxon>
        <taxon>Salmo</taxon>
    </lineage>
</organism>
<comment type="subcellular location">
    <subcellularLocation>
        <location evidence="1">Nucleus</location>
    </subcellularLocation>
</comment>
<keyword evidence="4" id="KW-0539">Nucleus</keyword>
<name>A0ABM3FAA9_SALSA</name>
<evidence type="ECO:0000256" key="2">
    <source>
        <dbReference type="ARBA" id="ARBA00007696"/>
    </source>
</evidence>
<dbReference type="InterPro" id="IPR000079">
    <property type="entry name" value="HMGN_fam"/>
</dbReference>
<dbReference type="RefSeq" id="XP_045580247.1">
    <property type="nucleotide sequence ID" value="XM_045724291.1"/>
</dbReference>
<accession>A0ABM3FAA9</accession>
<proteinExistence type="inferred from homology"/>
<protein>
    <submittedName>
        <fullName evidence="7 8">Non-histone chromosomal protein HMG-14A-like isoform X1</fullName>
    </submittedName>
</protein>
<dbReference type="PROSITE" id="PS00355">
    <property type="entry name" value="HMG14_17"/>
    <property type="match status" value="1"/>
</dbReference>
<comment type="similarity">
    <text evidence="2">Belongs to the HMGN family.</text>
</comment>
<feature type="compositionally biased region" description="Basic and acidic residues" evidence="5">
    <location>
        <begin position="42"/>
        <end position="74"/>
    </location>
</feature>
<evidence type="ECO:0000256" key="1">
    <source>
        <dbReference type="ARBA" id="ARBA00004123"/>
    </source>
</evidence>
<dbReference type="RefSeq" id="XP_045580260.1">
    <property type="nucleotide sequence ID" value="XM_045724304.1"/>
</dbReference>
<dbReference type="PRINTS" id="PR00925">
    <property type="entry name" value="NONHISHMG17"/>
</dbReference>
<evidence type="ECO:0000256" key="5">
    <source>
        <dbReference type="SAM" id="MobiDB-lite"/>
    </source>
</evidence>
<dbReference type="GeneID" id="106612316"/>
<evidence type="ECO:0000313" key="8">
    <source>
        <dbReference type="RefSeq" id="XP_045580260.1"/>
    </source>
</evidence>
<evidence type="ECO:0000256" key="3">
    <source>
        <dbReference type="ARBA" id="ARBA00023125"/>
    </source>
</evidence>